<dbReference type="AlphaFoldDB" id="A3QAP4"/>
<dbReference type="STRING" id="323850.Shew_0670"/>
<dbReference type="PROSITE" id="PS51257">
    <property type="entry name" value="PROKAR_LIPOPROTEIN"/>
    <property type="match status" value="1"/>
</dbReference>
<dbReference type="Proteomes" id="UP000001558">
    <property type="component" value="Chromosome"/>
</dbReference>
<gene>
    <name evidence="2" type="ordered locus">Shew_0670</name>
</gene>
<evidence type="ECO:0000256" key="1">
    <source>
        <dbReference type="SAM" id="Phobius"/>
    </source>
</evidence>
<organism evidence="2 3">
    <name type="scientific">Shewanella loihica (strain ATCC BAA-1088 / PV-4)</name>
    <dbReference type="NCBI Taxonomy" id="323850"/>
    <lineage>
        <taxon>Bacteria</taxon>
        <taxon>Pseudomonadati</taxon>
        <taxon>Pseudomonadota</taxon>
        <taxon>Gammaproteobacteria</taxon>
        <taxon>Alteromonadales</taxon>
        <taxon>Shewanellaceae</taxon>
        <taxon>Shewanella</taxon>
    </lineage>
</organism>
<keyword evidence="1" id="KW-1133">Transmembrane helix</keyword>
<dbReference type="InterPro" id="IPR029045">
    <property type="entry name" value="ClpP/crotonase-like_dom_sf"/>
</dbReference>
<dbReference type="KEGG" id="slo:Shew_0670"/>
<dbReference type="HOGENOM" id="CLU_522627_0_0_6"/>
<dbReference type="EMBL" id="CP000606">
    <property type="protein sequence ID" value="ABO22542.1"/>
    <property type="molecule type" value="Genomic_DNA"/>
</dbReference>
<dbReference type="RefSeq" id="WP_011864476.1">
    <property type="nucleotide sequence ID" value="NC_009092.1"/>
</dbReference>
<keyword evidence="1" id="KW-0812">Transmembrane</keyword>
<keyword evidence="3" id="KW-1185">Reference proteome</keyword>
<keyword evidence="1" id="KW-0472">Membrane</keyword>
<feature type="transmembrane region" description="Helical" evidence="1">
    <location>
        <begin position="7"/>
        <end position="28"/>
    </location>
</feature>
<name>A3QAP4_SHELP</name>
<dbReference type="eggNOG" id="COG0793">
    <property type="taxonomic scope" value="Bacteria"/>
</dbReference>
<reference evidence="2 3" key="1">
    <citation type="submission" date="2007-03" db="EMBL/GenBank/DDBJ databases">
        <title>Complete sequence of Shewanella loihica PV-4.</title>
        <authorList>
            <consortium name="US DOE Joint Genome Institute"/>
            <person name="Copeland A."/>
            <person name="Lucas S."/>
            <person name="Lapidus A."/>
            <person name="Barry K."/>
            <person name="Detter J.C."/>
            <person name="Glavina del Rio T."/>
            <person name="Hammon N."/>
            <person name="Israni S."/>
            <person name="Dalin E."/>
            <person name="Tice H."/>
            <person name="Pitluck S."/>
            <person name="Chain P."/>
            <person name="Malfatti S."/>
            <person name="Shin M."/>
            <person name="Vergez L."/>
            <person name="Schmutz J."/>
            <person name="Larimer F."/>
            <person name="Land M."/>
            <person name="Hauser L."/>
            <person name="Kyrpides N."/>
            <person name="Mikhailova N."/>
            <person name="Romine M.F."/>
            <person name="Serres G."/>
            <person name="Fredrickson J."/>
            <person name="Tiedje J."/>
            <person name="Richardson P."/>
        </authorList>
    </citation>
    <scope>NUCLEOTIDE SEQUENCE [LARGE SCALE GENOMIC DNA]</scope>
    <source>
        <strain evidence="3">ATCC BAA-1088 / PV-4</strain>
    </source>
</reference>
<sequence length="488" mass="53823">MKFGHQSIINGFGLIMLLSCIQLTVIALREEPPKPQLSAREMQSDLNYLQQHLSQYSASAAASPQRLVSLETEINKARGQLPLGGERQLFAQQLLKILTAIDDPSARLEGVTAQAYLPIKLRKLNDKWLALTQDNRPLDSEAPFITHIDGLPIALWVAATQGFLPPSLADTVSEQASYLTMITMLRREIGLAPSEHCRLTLSNEEGNGHQVSLALTSKPPQALSGNDNEQVSADLHGVFSLHDLSSFNPGSPLGQRLKRSLTSPVTILDLRQAYGASDELLKLLAQTFSPDIRPPLLAGWPDSLQAVARYKKGPNLRSDYLKPLGFLPPASLSQAEQLQLELLRPHLPEEEPGFSPWQAKFWHLASLPWSYLPRPKRGKLMLLIGPDCRQQCQWVAHFAKTWPDTLVVGEATRGEYGRQQQLTLPNSGFKISFNATQVYDATGKALSGVPTQPDIEQPLDDAVYWENLIALFAPDTDSQAPSSTNTSN</sequence>
<evidence type="ECO:0000313" key="2">
    <source>
        <dbReference type="EMBL" id="ABO22542.1"/>
    </source>
</evidence>
<proteinExistence type="predicted"/>
<evidence type="ECO:0000313" key="3">
    <source>
        <dbReference type="Proteomes" id="UP000001558"/>
    </source>
</evidence>
<dbReference type="SUPFAM" id="SSF52096">
    <property type="entry name" value="ClpP/crotonase"/>
    <property type="match status" value="1"/>
</dbReference>
<accession>A3QAP4</accession>
<dbReference type="OrthoDB" id="6250179at2"/>
<dbReference type="Gene3D" id="3.90.226.10">
    <property type="entry name" value="2-enoyl-CoA Hydratase, Chain A, domain 1"/>
    <property type="match status" value="1"/>
</dbReference>
<protein>
    <submittedName>
        <fullName evidence="2">Uncharacterized protein</fullName>
    </submittedName>
</protein>